<keyword evidence="5" id="KW-1185">Reference proteome</keyword>
<protein>
    <recommendedName>
        <fullName evidence="3">Protein kinase domain-containing protein</fullName>
    </recommendedName>
</protein>
<comment type="caution">
    <text evidence="4">The sequence shown here is derived from an EMBL/GenBank/DDBJ whole genome shotgun (WGS) entry which is preliminary data.</text>
</comment>
<evidence type="ECO:0000313" key="5">
    <source>
        <dbReference type="Proteomes" id="UP001281761"/>
    </source>
</evidence>
<reference evidence="4 5" key="1">
    <citation type="journal article" date="2022" name="bioRxiv">
        <title>Genomics of Preaxostyla Flagellates Illuminates Evolutionary Transitions and the Path Towards Mitochondrial Loss.</title>
        <authorList>
            <person name="Novak L.V.F."/>
            <person name="Treitli S.C."/>
            <person name="Pyrih J."/>
            <person name="Halakuc P."/>
            <person name="Pipaliya S.V."/>
            <person name="Vacek V."/>
            <person name="Brzon O."/>
            <person name="Soukal P."/>
            <person name="Eme L."/>
            <person name="Dacks J.B."/>
            <person name="Karnkowska A."/>
            <person name="Elias M."/>
            <person name="Hampl V."/>
        </authorList>
    </citation>
    <scope>NUCLEOTIDE SEQUENCE [LARGE SCALE GENOMIC DNA]</scope>
    <source>
        <strain evidence="4">NAU3</strain>
        <tissue evidence="4">Gut</tissue>
    </source>
</reference>
<name>A0ABQ9YGG1_9EUKA</name>
<evidence type="ECO:0000256" key="2">
    <source>
        <dbReference type="SAM" id="Phobius"/>
    </source>
</evidence>
<feature type="transmembrane region" description="Helical" evidence="2">
    <location>
        <begin position="1868"/>
        <end position="1893"/>
    </location>
</feature>
<evidence type="ECO:0000259" key="3">
    <source>
        <dbReference type="PROSITE" id="PS50011"/>
    </source>
</evidence>
<gene>
    <name evidence="4" type="ORF">BLNAU_2282</name>
</gene>
<dbReference type="Pfam" id="PF07714">
    <property type="entry name" value="PK_Tyr_Ser-Thr"/>
    <property type="match status" value="1"/>
</dbReference>
<dbReference type="Gene3D" id="1.10.510.10">
    <property type="entry name" value="Transferase(Phosphotransferase) domain 1"/>
    <property type="match status" value="1"/>
</dbReference>
<dbReference type="InterPro" id="IPR050167">
    <property type="entry name" value="Ser_Thr_protein_kinase"/>
</dbReference>
<evidence type="ECO:0000256" key="1">
    <source>
        <dbReference type="SAM" id="MobiDB-lite"/>
    </source>
</evidence>
<keyword evidence="2" id="KW-1133">Transmembrane helix</keyword>
<sequence>MASNVEPTPNLRRYFISTNNEGSLTTLTSSSLVLSDCSLSISGSTSPFMVTSDPCLHDPSTLSLIHTEILSSDSQIGPLSHIIPSTSYTSFDITVVSSSFDSMCVLDGSTNQQPLFSTDAISQRSIGSTVTHSIGALQGSILSDFNFGGSLLCSNTTFAKCTTASTAHQDVIYHYYAQPFLSKTFQISKPQLSFENELFSGQSKLIFWSHVAGSFQPLQIPFAYTTTNTPITFVNCSFTDLLPNPEHTEFSGGLAIFVQALSPLTVSSCTFSNLSLLSGMGAAILVEMVQYTSSLPQATIEQSSFTNCSSLSPTSGSGGAVNLATSGKYTITSSSFLDCSCSLSGGACCIETTAFSFCRFVGNKASSGGGIYCPRVTYEILFCDFRKNEAAVGKDVHMDYLTYPLLFGCTRSDDDWEGGAGLVVVTGSGSGEECSSTQPCQYLSSAVSKAKTIGVGTIHVGEGSIGSTTVEESDSPLIIRGHYLLSEAGPDPLTSSFSVACGENSEIMLDSLSLSPMTGTPILVCESTGAIVTMSNCHFVRTERISAPLVEFSDGLFRLNHCSFEHLFDVTSQLLSFKDSAAVTLETVLFHNIESTTCIITIAMSDGNVNINSGLFHTITRSTGEGAAAVDVTGQLRLSINSVTFSHCVSKKGKVGAVFIDCSREALSFNLGGLYVANEGASPTDAHDVFINGLTSNELSWISIGMSSLSASPSILDGTEDPPVIPTPSNLSVADYPSFSDFRTHSFGLFRQDLETIHLSPVLACHALTLFFTVVDKPINFIPISVHAHSLSLVSQNMLLPILQQSLSSAGTLFTLTNGTLIVSIFRIIVSGTQTEPLITVDHQSRLQLQEVYISSDDTCLRRPLIRSSGAIVIDDFSVVDISFDGCSCVECLGGTFITSQSPRYQTVIIGNLSTTSDGAFLNAQNTVVRFSYLHIFDCRARNGGAAFLRDCTDLNLHFLVARCSAEERGGACCIDSSVRDAQIQLLPHFVNCTATLGGGLFVNASHHRIFTIGADSSSPFQAQTTVPPPFQDCSAEKGGGVYFDGEWDEVTQVSLSVGVMSNGGTPKNGQDLFFSQSFAMSLPSFETVKYELKEYCASTSSRSTNNAASIQTVEVENQPDHSFTLSLPRFDLGDHTSQIASCVQRVNSSCNSLHHYLPTFHTKDQDDEYIQIPIYLHTRMYFFETGVVRAQSTLITPYVSPYWQPSDEQPEYPVEQTVVEFGDTYWKADVFFLRVEKEGSVELNKVPFVWNADVGLCEMVDGSGKVEISSCSFTLNTTLTLPIITCSAGSLLITQTSILSIDPSSLIICPLISSSPLSSFLTNAPTADIRIEMDGVVFSDLKVDESVRGIVHLEGADSLRLNKVDFLNVLCGSTEAVRFVVFGSELWRVVEHVANCGFPLRKTGVDGLYQTLDVAEPSTSPFHSPTLLLYLHLVQTESVLVSSVGRDGVWCGESDFPCRSLNEADVHLVTADPSRISIEDSGLLFSELDLTQDKTKITTKGGEKCRVDVSKDGCLVNQAAALSHSLSLESVALSLTTDRTNSLLISRSGTLTVMSCSFTSSATLSSKLVEVTGGTVKIVEVDFSTIAFSDTLLSFSSFVSVALQKVAHKSCSSAVLMSFEGKDTATSAIELRDCVFKGVSPSASNEESICEWNTGLIHLKKCSFEGFSSVYSHLPQGALRITDSVVSLKQSQFEVNGPRVSSFPSLNWHIGCFGTSEVELDSSSSSNWISGSGACVVKRSDDSLIPHPLFIPTLLVSSCSSKLDKKAKQYSVTMSGTTLIPCGLSFLVEESNGKAEGKSISFPLPSSLVSFHNESSISLAVPASSFSQFDSKQAWKGSLSFGENGQTDSFIFKRTDKETKAETMGKILPWLIPLIVSLCVLLLIASIVFILCRRRGKTDQASKMSEMNEQDTVQIDEKDDDEQGTQLGVHVNDPLNPRSNHECEQDTIIARQPPSTFHSRDNLVEALHCGEKLEMTTVRECDTLYNVLHVQKEKKTTIVKRVIERQLAQGLEKVATASINATVLTKLSSHWVMFDSNGSICLKTQDSIPHHSLQNQNQSQDNINLAQEAQRWKAPEVVKAEENSLAQKELDPRKAAVFSLGLVLLEIETGCVPFGEQDATNAQRSLGTGARPQMVGVRDEMKELIEQCLNLNPDDRPTLSAVASCLASLSTLDESMKDEAASHK</sequence>
<dbReference type="Proteomes" id="UP001281761">
    <property type="component" value="Unassembled WGS sequence"/>
</dbReference>
<feature type="compositionally biased region" description="Polar residues" evidence="1">
    <location>
        <begin position="1901"/>
        <end position="1914"/>
    </location>
</feature>
<dbReference type="InterPro" id="IPR001245">
    <property type="entry name" value="Ser-Thr/Tyr_kinase_cat_dom"/>
</dbReference>
<organism evidence="4 5">
    <name type="scientific">Blattamonas nauphoetae</name>
    <dbReference type="NCBI Taxonomy" id="2049346"/>
    <lineage>
        <taxon>Eukaryota</taxon>
        <taxon>Metamonada</taxon>
        <taxon>Preaxostyla</taxon>
        <taxon>Oxymonadida</taxon>
        <taxon>Blattamonas</taxon>
    </lineage>
</organism>
<keyword evidence="2" id="KW-0472">Membrane</keyword>
<dbReference type="EMBL" id="JARBJD010000009">
    <property type="protein sequence ID" value="KAK2962847.1"/>
    <property type="molecule type" value="Genomic_DNA"/>
</dbReference>
<dbReference type="InterPro" id="IPR011050">
    <property type="entry name" value="Pectin_lyase_fold/virulence"/>
</dbReference>
<dbReference type="InterPro" id="IPR000719">
    <property type="entry name" value="Prot_kinase_dom"/>
</dbReference>
<dbReference type="InterPro" id="IPR011009">
    <property type="entry name" value="Kinase-like_dom_sf"/>
</dbReference>
<proteinExistence type="predicted"/>
<accession>A0ABQ9YGG1</accession>
<evidence type="ECO:0000313" key="4">
    <source>
        <dbReference type="EMBL" id="KAK2962847.1"/>
    </source>
</evidence>
<feature type="domain" description="Protein kinase" evidence="3">
    <location>
        <begin position="1885"/>
        <end position="2170"/>
    </location>
</feature>
<dbReference type="PANTHER" id="PTHR23257">
    <property type="entry name" value="SERINE-THREONINE PROTEIN KINASE"/>
    <property type="match status" value="1"/>
</dbReference>
<keyword evidence="2" id="KW-0812">Transmembrane</keyword>
<dbReference type="SUPFAM" id="SSF51126">
    <property type="entry name" value="Pectin lyase-like"/>
    <property type="match status" value="1"/>
</dbReference>
<feature type="region of interest" description="Disordered" evidence="1">
    <location>
        <begin position="1901"/>
        <end position="1942"/>
    </location>
</feature>
<dbReference type="PROSITE" id="PS50011">
    <property type="entry name" value="PROTEIN_KINASE_DOM"/>
    <property type="match status" value="1"/>
</dbReference>
<dbReference type="SUPFAM" id="SSF56112">
    <property type="entry name" value="Protein kinase-like (PK-like)"/>
    <property type="match status" value="1"/>
</dbReference>